<feature type="domain" description="CxxC-x17-CxxC" evidence="3">
    <location>
        <begin position="442"/>
        <end position="475"/>
    </location>
</feature>
<dbReference type="NCBIfam" id="TIGR04272">
    <property type="entry name" value="cxxc_cxxc_Mbark"/>
    <property type="match status" value="1"/>
</dbReference>
<dbReference type="Pfam" id="PF10412">
    <property type="entry name" value="TrwB_AAD_bind"/>
    <property type="match status" value="1"/>
</dbReference>
<dbReference type="Proteomes" id="UP000177932">
    <property type="component" value="Unassembled WGS sequence"/>
</dbReference>
<organism evidence="4 5">
    <name type="scientific">Candidatus Spechtbacteria bacterium RIFCSPHIGHO2_01_FULL_43_30</name>
    <dbReference type="NCBI Taxonomy" id="1802158"/>
    <lineage>
        <taxon>Bacteria</taxon>
        <taxon>Candidatus Spechtiibacteriota</taxon>
    </lineage>
</organism>
<dbReference type="CDD" id="cd01127">
    <property type="entry name" value="TrwB_TraG_TraD_VirD4"/>
    <property type="match status" value="1"/>
</dbReference>
<dbReference type="PANTHER" id="PTHR30121:SF11">
    <property type="entry name" value="AAA+ ATPASE DOMAIN-CONTAINING PROTEIN"/>
    <property type="match status" value="1"/>
</dbReference>
<reference evidence="4 5" key="1">
    <citation type="journal article" date="2016" name="Nat. Commun.">
        <title>Thousands of microbial genomes shed light on interconnected biogeochemical processes in an aquifer system.</title>
        <authorList>
            <person name="Anantharaman K."/>
            <person name="Brown C.T."/>
            <person name="Hug L.A."/>
            <person name="Sharon I."/>
            <person name="Castelle C.J."/>
            <person name="Probst A.J."/>
            <person name="Thomas B.C."/>
            <person name="Singh A."/>
            <person name="Wilkins M.J."/>
            <person name="Karaoz U."/>
            <person name="Brodie E.L."/>
            <person name="Williams K.H."/>
            <person name="Hubbard S.S."/>
            <person name="Banfield J.F."/>
        </authorList>
    </citation>
    <scope>NUCLEOTIDE SEQUENCE [LARGE SCALE GENOMIC DNA]</scope>
</reference>
<feature type="region of interest" description="Disordered" evidence="1">
    <location>
        <begin position="493"/>
        <end position="531"/>
    </location>
</feature>
<dbReference type="SUPFAM" id="SSF52540">
    <property type="entry name" value="P-loop containing nucleoside triphosphate hydrolases"/>
    <property type="match status" value="1"/>
</dbReference>
<feature type="compositionally biased region" description="Basic and acidic residues" evidence="1">
    <location>
        <begin position="606"/>
        <end position="629"/>
    </location>
</feature>
<accession>A0A1G2H6X9</accession>
<dbReference type="InterPro" id="IPR019476">
    <property type="entry name" value="T4SS_TraD_DNA-bd"/>
</dbReference>
<gene>
    <name evidence="4" type="ORF">A2827_02275</name>
</gene>
<evidence type="ECO:0000313" key="4">
    <source>
        <dbReference type="EMBL" id="OGZ58237.1"/>
    </source>
</evidence>
<feature type="domain" description="Type IV secretion system coupling protein TraD DNA-binding" evidence="2">
    <location>
        <begin position="24"/>
        <end position="319"/>
    </location>
</feature>
<proteinExistence type="predicted"/>
<dbReference type="InterPro" id="IPR051162">
    <property type="entry name" value="T4SS_component"/>
</dbReference>
<sequence length="647" mass="72314">MDDINFFAETTARGQRKKFGIKLDDRRRHMYVIGKTGMGKSQMLQNMAVQDIQCGKGIGLIDPHGEFAEALLDYVPKSRVNDVIYFNPAEIDKPIGFNIMESVGIEQRHFIASGLMAAFKKIWVDVWSARMEYILNNALLALLEYPNSTIMGANRMLADKDFRKKVVDNVKDPAVKSYWINEFAKYPERYREESTGAIQNKIGQFISNPLIRNIIGQTKSTFNLRDVMDQKKILIINLSKGKIGEDNTALLGTMLITKLQIAAMSRVDTPEQDRNDFFLYVDEFQTFATPSFAGILSEARKYRLSLILAHQYITQMDEIVRDAVFGNAGTLVTFRIGATDAEFVESEFMPSFTPEDLVNLPKFNIAVKLMIDGITSHAFSAMTLKPLPLLEESNREKIIRISSERYGRSREDIEEKISRWSGVIGENSDSGKSEASRGEIKLFDTVCSQCGKKTKVTFEPDGVRPVYCKDCLAKKMRERAIAANSGKISESALGNSGNKDFRISPAVSAGKEDDSESLNHEDVVESASEGESRISLKDAVKNFRSNIFPDTEIRLASAGDQNTASDLPANEDPDKNVSGAAKLRVSRKARKEVNLEDLRESLKDIIDGNIKNFEDSSDKSSEKQKDASKDSGVSGTMKEGEEVRFSD</sequence>
<protein>
    <submittedName>
        <fullName evidence="4">Uncharacterized protein</fullName>
    </submittedName>
</protein>
<dbReference type="Pfam" id="PF23477">
    <property type="entry name" value="zf_Tbcl_2"/>
    <property type="match status" value="1"/>
</dbReference>
<feature type="region of interest" description="Disordered" evidence="1">
    <location>
        <begin position="606"/>
        <end position="647"/>
    </location>
</feature>
<dbReference type="Gene3D" id="3.40.50.300">
    <property type="entry name" value="P-loop containing nucleotide triphosphate hydrolases"/>
    <property type="match status" value="2"/>
</dbReference>
<name>A0A1G2H6X9_9BACT</name>
<evidence type="ECO:0000256" key="1">
    <source>
        <dbReference type="SAM" id="MobiDB-lite"/>
    </source>
</evidence>
<feature type="region of interest" description="Disordered" evidence="1">
    <location>
        <begin position="562"/>
        <end position="590"/>
    </location>
</feature>
<dbReference type="InterPro" id="IPR027417">
    <property type="entry name" value="P-loop_NTPase"/>
</dbReference>
<dbReference type="InterPro" id="IPR026363">
    <property type="entry name" value="CxxC-x17-CxxC_dom"/>
</dbReference>
<evidence type="ECO:0000259" key="2">
    <source>
        <dbReference type="Pfam" id="PF10412"/>
    </source>
</evidence>
<dbReference type="STRING" id="1802158.A2827_02275"/>
<evidence type="ECO:0000313" key="5">
    <source>
        <dbReference type="Proteomes" id="UP000177932"/>
    </source>
</evidence>
<comment type="caution">
    <text evidence="4">The sequence shown here is derived from an EMBL/GenBank/DDBJ whole genome shotgun (WGS) entry which is preliminary data.</text>
</comment>
<feature type="compositionally biased region" description="Basic and acidic residues" evidence="1">
    <location>
        <begin position="638"/>
        <end position="647"/>
    </location>
</feature>
<dbReference type="EMBL" id="MHOD01000012">
    <property type="protein sequence ID" value="OGZ58237.1"/>
    <property type="molecule type" value="Genomic_DNA"/>
</dbReference>
<evidence type="ECO:0000259" key="3">
    <source>
        <dbReference type="Pfam" id="PF23477"/>
    </source>
</evidence>
<dbReference type="PANTHER" id="PTHR30121">
    <property type="entry name" value="UNCHARACTERIZED PROTEIN YJGR-RELATED"/>
    <property type="match status" value="1"/>
</dbReference>
<dbReference type="AlphaFoldDB" id="A0A1G2H6X9"/>